<sequence length="242" mass="26767">MKRTLFITLLAISAFNAWSCDKCRDFAKSEDFNIKAAKIVHNKAFGTLEFEITVAGKAGGTTPSPIGKFDMAPVLGYVFPTTLKAEDIGFSSTEGIVAMALTSHPDFDDTPLWDENMDKRFDNDGIVWHPHWVILVKDSRVPGGFSVKEHKKAEQVTKPKTAADMPMYMDSPGYPVATEGKVIRLSVPAYHVNNVTSFKFDVLTCYMQISAPADGGMDKPMLGVYNVFQILSKDLSLPYQVK</sequence>
<organism evidence="2 3">
    <name type="scientific">Pedobacter psychrodurus</name>
    <dbReference type="NCBI Taxonomy" id="2530456"/>
    <lineage>
        <taxon>Bacteria</taxon>
        <taxon>Pseudomonadati</taxon>
        <taxon>Bacteroidota</taxon>
        <taxon>Sphingobacteriia</taxon>
        <taxon>Sphingobacteriales</taxon>
        <taxon>Sphingobacteriaceae</taxon>
        <taxon>Pedobacter</taxon>
    </lineage>
</organism>
<dbReference type="RefSeq" id="WP_131530775.1">
    <property type="nucleotide sequence ID" value="NZ_SJSO01000009.1"/>
</dbReference>
<name>A0A4V2MQU5_9SPHI</name>
<proteinExistence type="predicted"/>
<evidence type="ECO:0008006" key="4">
    <source>
        <dbReference type="Google" id="ProtNLM"/>
    </source>
</evidence>
<comment type="caution">
    <text evidence="2">The sequence shown here is derived from an EMBL/GenBank/DDBJ whole genome shotgun (WGS) entry which is preliminary data.</text>
</comment>
<dbReference type="EMBL" id="SJSO01000009">
    <property type="protein sequence ID" value="TCD26495.1"/>
    <property type="molecule type" value="Genomic_DNA"/>
</dbReference>
<accession>A0A4V2MQU5</accession>
<feature type="signal peptide" evidence="1">
    <location>
        <begin position="1"/>
        <end position="19"/>
    </location>
</feature>
<feature type="chain" id="PRO_5020703451" description="Lipoprotein" evidence="1">
    <location>
        <begin position="20"/>
        <end position="242"/>
    </location>
</feature>
<dbReference type="Proteomes" id="UP000293925">
    <property type="component" value="Unassembled WGS sequence"/>
</dbReference>
<evidence type="ECO:0000313" key="2">
    <source>
        <dbReference type="EMBL" id="TCD26495.1"/>
    </source>
</evidence>
<reference evidence="2 3" key="1">
    <citation type="submission" date="2019-02" db="EMBL/GenBank/DDBJ databases">
        <title>Pedobacter sp. RP-3-21 sp. nov., isolated from Arctic soil.</title>
        <authorList>
            <person name="Dahal R.H."/>
        </authorList>
    </citation>
    <scope>NUCLEOTIDE SEQUENCE [LARGE SCALE GENOMIC DNA]</scope>
    <source>
        <strain evidence="2 3">RP-3-21</strain>
    </source>
</reference>
<keyword evidence="1" id="KW-0732">Signal</keyword>
<keyword evidence="3" id="KW-1185">Reference proteome</keyword>
<dbReference type="OrthoDB" id="572089at2"/>
<protein>
    <recommendedName>
        <fullName evidence="4">Lipoprotein</fullName>
    </recommendedName>
</protein>
<dbReference type="AlphaFoldDB" id="A0A4V2MQU5"/>
<gene>
    <name evidence="2" type="ORF">EZ456_12935</name>
</gene>
<evidence type="ECO:0000313" key="3">
    <source>
        <dbReference type="Proteomes" id="UP000293925"/>
    </source>
</evidence>
<evidence type="ECO:0000256" key="1">
    <source>
        <dbReference type="SAM" id="SignalP"/>
    </source>
</evidence>